<sequence>MKIREWGQVASVPSVEALLRLVGREPSARASGRWPDLEQRVGFSFPEDYKQLASALPSGCFNNQIAVRFPPAGPADTDSYLAELADNSALAREAQEAGDCPYPVYPDPGGLIFWGSSLESDTFFWRPVGDDPDQWTVVVCDPYRMEWEEHETTMSAFLLGLVTGELSSDVLGDSVPTGNDATFTPFTSQPAESEAQPLTAEDKAGYWRRSPLPSWSAEPAGRFADLRELVGGDYGARPLPWEDIEREFGFVFPQDYRKCLEHFGPGDFRGIRLMAPRCANLDYDLGVLLQRMRATADQRSPATRVPFYPEPGGAIAWGTVGEHHVLLRAPMHEDPQKWNCVMTGWEIRSTNVFEHSITGLIYGYLTKEGGLINALPGARELDTAGGELFRPA</sequence>
<evidence type="ECO:0008006" key="3">
    <source>
        <dbReference type="Google" id="ProtNLM"/>
    </source>
</evidence>
<accession>A0A1G9Y7A6</accession>
<protein>
    <recommendedName>
        <fullName evidence="3">SMI1 / KNR4 family (SUKH-1)</fullName>
    </recommendedName>
</protein>
<keyword evidence="2" id="KW-1185">Reference proteome</keyword>
<reference evidence="1 2" key="1">
    <citation type="submission" date="2016-10" db="EMBL/GenBank/DDBJ databases">
        <authorList>
            <person name="de Groot N.N."/>
        </authorList>
    </citation>
    <scope>NUCLEOTIDE SEQUENCE [LARGE SCALE GENOMIC DNA]</scope>
    <source>
        <strain evidence="1 2">DSM 44149</strain>
    </source>
</reference>
<dbReference type="AlphaFoldDB" id="A0A1G9Y7A6"/>
<organism evidence="1 2">
    <name type="scientific">Allokutzneria albata</name>
    <name type="common">Kibdelosporangium albatum</name>
    <dbReference type="NCBI Taxonomy" id="211114"/>
    <lineage>
        <taxon>Bacteria</taxon>
        <taxon>Bacillati</taxon>
        <taxon>Actinomycetota</taxon>
        <taxon>Actinomycetes</taxon>
        <taxon>Pseudonocardiales</taxon>
        <taxon>Pseudonocardiaceae</taxon>
        <taxon>Allokutzneria</taxon>
    </lineage>
</organism>
<dbReference type="EMBL" id="LT629701">
    <property type="protein sequence ID" value="SDN04969.1"/>
    <property type="molecule type" value="Genomic_DNA"/>
</dbReference>
<dbReference type="eggNOG" id="ENOG50338VG">
    <property type="taxonomic scope" value="Bacteria"/>
</dbReference>
<proteinExistence type="predicted"/>
<evidence type="ECO:0000313" key="1">
    <source>
        <dbReference type="EMBL" id="SDN04969.1"/>
    </source>
</evidence>
<dbReference type="InterPro" id="IPR037883">
    <property type="entry name" value="Knr4/Smi1-like_sf"/>
</dbReference>
<name>A0A1G9Y7A6_ALLAB</name>
<gene>
    <name evidence="1" type="ORF">SAMN04489726_4645</name>
</gene>
<dbReference type="Proteomes" id="UP000183376">
    <property type="component" value="Chromosome I"/>
</dbReference>
<evidence type="ECO:0000313" key="2">
    <source>
        <dbReference type="Proteomes" id="UP000183376"/>
    </source>
</evidence>
<dbReference type="STRING" id="211114.SAMN04489726_4645"/>
<dbReference type="SUPFAM" id="SSF160631">
    <property type="entry name" value="SMI1/KNR4-like"/>
    <property type="match status" value="1"/>
</dbReference>